<dbReference type="NCBIfam" id="TIGR03396">
    <property type="entry name" value="PC_PLC"/>
    <property type="match status" value="1"/>
</dbReference>
<dbReference type="GO" id="GO:0034480">
    <property type="term" value="F:phosphatidylcholine phospholipase C activity"/>
    <property type="evidence" value="ECO:0007669"/>
    <property type="project" value="UniProtKB-EC"/>
</dbReference>
<proteinExistence type="predicted"/>
<dbReference type="Pfam" id="PF04185">
    <property type="entry name" value="Phosphoesterase"/>
    <property type="match status" value="1"/>
</dbReference>
<accession>A0A846N1G8</accession>
<dbReference type="AlphaFoldDB" id="A0A846N1G8"/>
<gene>
    <name evidence="3" type="ORF">FHS83_003132</name>
</gene>
<dbReference type="Pfam" id="PF05506">
    <property type="entry name" value="PLipase_C_C"/>
    <property type="match status" value="2"/>
</dbReference>
<reference evidence="3 4" key="1">
    <citation type="submission" date="2020-03" db="EMBL/GenBank/DDBJ databases">
        <title>Genomic Encyclopedia of Type Strains, Phase IV (KMG-IV): sequencing the most valuable type-strain genomes for metagenomic binning, comparative biology and taxonomic classification.</title>
        <authorList>
            <person name="Goeker M."/>
        </authorList>
    </citation>
    <scope>NUCLEOTIDE SEQUENCE [LARGE SCALE GENOMIC DNA]</scope>
    <source>
        <strain evidence="3 4">DSM 19867</strain>
    </source>
</reference>
<dbReference type="InterPro" id="IPR007312">
    <property type="entry name" value="Phosphoesterase"/>
</dbReference>
<feature type="domain" description="Bacterial phospholipase C C-terminal" evidence="2">
    <location>
        <begin position="481"/>
        <end position="561"/>
    </location>
</feature>
<evidence type="ECO:0000313" key="4">
    <source>
        <dbReference type="Proteomes" id="UP000570514"/>
    </source>
</evidence>
<dbReference type="InterPro" id="IPR008475">
    <property type="entry name" value="PLipase_C_C"/>
</dbReference>
<keyword evidence="4" id="KW-1185">Reference proteome</keyword>
<feature type="domain" description="Bacterial phospholipase C C-terminal" evidence="2">
    <location>
        <begin position="575"/>
        <end position="644"/>
    </location>
</feature>
<dbReference type="Gene3D" id="3.40.720.10">
    <property type="entry name" value="Alkaline Phosphatase, subunit A"/>
    <property type="match status" value="2"/>
</dbReference>
<dbReference type="InterPro" id="IPR017850">
    <property type="entry name" value="Alkaline_phosphatase_core_sf"/>
</dbReference>
<dbReference type="InterPro" id="IPR017767">
    <property type="entry name" value="PC-PLC"/>
</dbReference>
<dbReference type="CDD" id="cd16014">
    <property type="entry name" value="PLC"/>
    <property type="match status" value="1"/>
</dbReference>
<name>A0A846N1G8_9PROT</name>
<dbReference type="EMBL" id="JAASRM010000001">
    <property type="protein sequence ID" value="NIK89814.1"/>
    <property type="molecule type" value="Genomic_DNA"/>
</dbReference>
<sequence>MAMLPPSIQKALAVAPNRKTGTIKDVEHVIILMQENRSFDHYFGTLRGVRGFSDPHPITLPGGKPVWQQPDAKGKPLSPFHFDTKATDALVVPSTDHSWKKSHDAWKHHDAWVQKKGPMTMGYFTREDLPFHYALADAFTICDNYHCSVFGPTNPNRLFLWTGTSGVNAGNDGEQAITNPDGESNGTADAALDSKSFKAWEWTTYAERLEAAGISWKVYQEYDNFDDNPLTYFKNFRFIDKNSNLYKRGRTYAAGSNPDTKLTSRGEYLLAEMEAALKKGEFPQVSWIVTSALLSEHPATSSPAYGEEFISKLLGLLAAYPDIWSKTVLFVNFDENDGLFDHMPIPIPAPTADIGKSTVAATGEVYHGVPFGLGPRVPMFVISPWTKGGFVNSQLFDHSSVLRFLEQRFGVTETNITPWRRAVCGDLTSAFDFSKAEEPWDVILPDTSDYSQRVEAAKKLPKTTPVHDAPLPRQEKGQRLARPLPYALSCDAKIENGKFVLRMRNTGTAGACFIAYAEGQKDGPWFYTVEAGKTLEDEIAVKGKYHFTVHGPNGFFRAYQGEAGESPVLAELSADADAVVLTLRNTSAKNIPVTVVDDYASGNAHVLSLLAGQTIQDRWEIAAHDHWYDLSITAGAQRLRFSGHVETGKVSRSDPALG</sequence>
<dbReference type="GO" id="GO:0016042">
    <property type="term" value="P:lipid catabolic process"/>
    <property type="evidence" value="ECO:0007669"/>
    <property type="project" value="InterPro"/>
</dbReference>
<evidence type="ECO:0000313" key="3">
    <source>
        <dbReference type="EMBL" id="NIK89814.1"/>
    </source>
</evidence>
<dbReference type="PANTHER" id="PTHR31956:SF1">
    <property type="entry name" value="NON-SPECIFIC PHOSPHOLIPASE C1"/>
    <property type="match status" value="1"/>
</dbReference>
<organism evidence="3 4">
    <name type="scientific">Rhizomicrobium palustre</name>
    <dbReference type="NCBI Taxonomy" id="189966"/>
    <lineage>
        <taxon>Bacteria</taxon>
        <taxon>Pseudomonadati</taxon>
        <taxon>Pseudomonadota</taxon>
        <taxon>Alphaproteobacteria</taxon>
        <taxon>Micropepsales</taxon>
        <taxon>Micropepsaceae</taxon>
        <taxon>Rhizomicrobium</taxon>
    </lineage>
</organism>
<keyword evidence="1 3" id="KW-0378">Hydrolase</keyword>
<evidence type="ECO:0000259" key="2">
    <source>
        <dbReference type="Pfam" id="PF05506"/>
    </source>
</evidence>
<dbReference type="Proteomes" id="UP000570514">
    <property type="component" value="Unassembled WGS sequence"/>
</dbReference>
<evidence type="ECO:0000256" key="1">
    <source>
        <dbReference type="ARBA" id="ARBA00022801"/>
    </source>
</evidence>
<protein>
    <submittedName>
        <fullName evidence="3">Phospholipase C</fullName>
        <ecNumber evidence="3">3.1.4.3</ecNumber>
    </submittedName>
</protein>
<comment type="caution">
    <text evidence="3">The sequence shown here is derived from an EMBL/GenBank/DDBJ whole genome shotgun (WGS) entry which is preliminary data.</text>
</comment>
<dbReference type="EC" id="3.1.4.3" evidence="3"/>
<dbReference type="PANTHER" id="PTHR31956">
    <property type="entry name" value="NON-SPECIFIC PHOSPHOLIPASE C4-RELATED"/>
    <property type="match status" value="1"/>
</dbReference>